<keyword evidence="1" id="KW-0812">Transmembrane</keyword>
<evidence type="ECO:0000313" key="4">
    <source>
        <dbReference type="Proteomes" id="UP001148018"/>
    </source>
</evidence>
<organism evidence="3 4">
    <name type="scientific">Muraenolepis orangiensis</name>
    <name type="common">Patagonian moray cod</name>
    <dbReference type="NCBI Taxonomy" id="630683"/>
    <lineage>
        <taxon>Eukaryota</taxon>
        <taxon>Metazoa</taxon>
        <taxon>Chordata</taxon>
        <taxon>Craniata</taxon>
        <taxon>Vertebrata</taxon>
        <taxon>Euteleostomi</taxon>
        <taxon>Actinopterygii</taxon>
        <taxon>Neopterygii</taxon>
        <taxon>Teleostei</taxon>
        <taxon>Neoteleostei</taxon>
        <taxon>Acanthomorphata</taxon>
        <taxon>Zeiogadaria</taxon>
        <taxon>Gadariae</taxon>
        <taxon>Gadiformes</taxon>
        <taxon>Muraenolepidoidei</taxon>
        <taxon>Muraenolepididae</taxon>
        <taxon>Muraenolepis</taxon>
    </lineage>
</organism>
<sequence>MARLVTLCLLLLPSLGEAQTPQGDAESLPLFLRNPQPAYLSTERTYDHLNQNNNRVGLFVVAAAGTLILMAAVYCIYNKFYSKQQYLHTQLQDHSENPPMMFPHCPREGDGRERPGGYGSLSATPSVISIPPSLSPSPGLSPFHPLYRSSHSLRTISARDLEKSFI</sequence>
<reference evidence="3" key="1">
    <citation type="submission" date="2022-07" db="EMBL/GenBank/DDBJ databases">
        <title>Chromosome-level genome of Muraenolepis orangiensis.</title>
        <authorList>
            <person name="Kim J."/>
        </authorList>
    </citation>
    <scope>NUCLEOTIDE SEQUENCE</scope>
    <source>
        <strain evidence="3">KU_S4_2022</strain>
        <tissue evidence="3">Muscle</tissue>
    </source>
</reference>
<gene>
    <name evidence="3" type="ORF">NHX12_025497</name>
</gene>
<keyword evidence="4" id="KW-1185">Reference proteome</keyword>
<feature type="signal peptide" evidence="2">
    <location>
        <begin position="1"/>
        <end position="18"/>
    </location>
</feature>
<evidence type="ECO:0000256" key="1">
    <source>
        <dbReference type="SAM" id="Phobius"/>
    </source>
</evidence>
<dbReference type="Proteomes" id="UP001148018">
    <property type="component" value="Unassembled WGS sequence"/>
</dbReference>
<comment type="caution">
    <text evidence="3">The sequence shown here is derived from an EMBL/GenBank/DDBJ whole genome shotgun (WGS) entry which is preliminary data.</text>
</comment>
<evidence type="ECO:0000313" key="3">
    <source>
        <dbReference type="EMBL" id="KAJ3608450.1"/>
    </source>
</evidence>
<evidence type="ECO:0000256" key="2">
    <source>
        <dbReference type="SAM" id="SignalP"/>
    </source>
</evidence>
<keyword evidence="1" id="KW-0472">Membrane</keyword>
<name>A0A9Q0EMV4_9TELE</name>
<dbReference type="AlphaFoldDB" id="A0A9Q0EMV4"/>
<accession>A0A9Q0EMV4</accession>
<proteinExistence type="predicted"/>
<dbReference type="OrthoDB" id="8930022at2759"/>
<keyword evidence="1" id="KW-1133">Transmembrane helix</keyword>
<feature type="transmembrane region" description="Helical" evidence="1">
    <location>
        <begin position="56"/>
        <end position="77"/>
    </location>
</feature>
<feature type="chain" id="PRO_5040320818" evidence="2">
    <location>
        <begin position="19"/>
        <end position="166"/>
    </location>
</feature>
<keyword evidence="2" id="KW-0732">Signal</keyword>
<dbReference type="EMBL" id="JANIIK010000040">
    <property type="protein sequence ID" value="KAJ3608450.1"/>
    <property type="molecule type" value="Genomic_DNA"/>
</dbReference>
<protein>
    <submittedName>
        <fullName evidence="3">Uncharacterized protein</fullName>
    </submittedName>
</protein>